<keyword evidence="2" id="KW-0472">Membrane</keyword>
<evidence type="ECO:0000256" key="2">
    <source>
        <dbReference type="SAM" id="Phobius"/>
    </source>
</evidence>
<protein>
    <submittedName>
        <fullName evidence="3">Uncharacterized protein</fullName>
    </submittedName>
</protein>
<accession>A0A3S3U171</accession>
<keyword evidence="2" id="KW-0812">Transmembrane</keyword>
<organism evidence="3 4">
    <name type="scientific">Methylobacterium oryzihabitans</name>
    <dbReference type="NCBI Taxonomy" id="2499852"/>
    <lineage>
        <taxon>Bacteria</taxon>
        <taxon>Pseudomonadati</taxon>
        <taxon>Pseudomonadota</taxon>
        <taxon>Alphaproteobacteria</taxon>
        <taxon>Hyphomicrobiales</taxon>
        <taxon>Methylobacteriaceae</taxon>
        <taxon>Methylobacterium</taxon>
    </lineage>
</organism>
<sequence length="142" mass="15407">MPPTLAARVSSDSASTPRAMGDLVPTPPSLPPPPTVDPVQVAALAKAAALIVGDLLTKMQGAPAGSADIEATVRKCVVEFFKPLGFDLDDEDDFKRLRATLEFADRRRTFWERAQTNVWNAIWSAIGLGMLTLALEYLRRGK</sequence>
<keyword evidence="4" id="KW-1185">Reference proteome</keyword>
<feature type="transmembrane region" description="Helical" evidence="2">
    <location>
        <begin position="118"/>
        <end position="138"/>
    </location>
</feature>
<name>A0A3S3U171_9HYPH</name>
<keyword evidence="2" id="KW-1133">Transmembrane helix</keyword>
<feature type="compositionally biased region" description="Pro residues" evidence="1">
    <location>
        <begin position="25"/>
        <end position="35"/>
    </location>
</feature>
<dbReference type="Proteomes" id="UP000286997">
    <property type="component" value="Unassembled WGS sequence"/>
</dbReference>
<comment type="caution">
    <text evidence="3">The sequence shown here is derived from an EMBL/GenBank/DDBJ whole genome shotgun (WGS) entry which is preliminary data.</text>
</comment>
<feature type="region of interest" description="Disordered" evidence="1">
    <location>
        <begin position="1"/>
        <end position="35"/>
    </location>
</feature>
<proteinExistence type="predicted"/>
<evidence type="ECO:0000313" key="3">
    <source>
        <dbReference type="EMBL" id="RVU13197.1"/>
    </source>
</evidence>
<dbReference type="EMBL" id="SACP01000046">
    <property type="protein sequence ID" value="RVU13197.1"/>
    <property type="molecule type" value="Genomic_DNA"/>
</dbReference>
<reference evidence="3 4" key="1">
    <citation type="submission" date="2019-01" db="EMBL/GenBank/DDBJ databases">
        <authorList>
            <person name="Chen W.-M."/>
        </authorList>
    </citation>
    <scope>NUCLEOTIDE SEQUENCE [LARGE SCALE GENOMIC DNA]</scope>
    <source>
        <strain evidence="3 4">TER-1</strain>
    </source>
</reference>
<gene>
    <name evidence="3" type="ORF">EOE48_26870</name>
</gene>
<dbReference type="AlphaFoldDB" id="A0A3S3U171"/>
<evidence type="ECO:0000256" key="1">
    <source>
        <dbReference type="SAM" id="MobiDB-lite"/>
    </source>
</evidence>
<evidence type="ECO:0000313" key="4">
    <source>
        <dbReference type="Proteomes" id="UP000286997"/>
    </source>
</evidence>